<name>A0ABM4X795_COFAR</name>
<dbReference type="GeneID" id="140038443"/>
<evidence type="ECO:0000313" key="2">
    <source>
        <dbReference type="Proteomes" id="UP001652660"/>
    </source>
</evidence>
<organism evidence="2 3">
    <name type="scientific">Coffea arabica</name>
    <name type="common">Arabian coffee</name>
    <dbReference type="NCBI Taxonomy" id="13443"/>
    <lineage>
        <taxon>Eukaryota</taxon>
        <taxon>Viridiplantae</taxon>
        <taxon>Streptophyta</taxon>
        <taxon>Embryophyta</taxon>
        <taxon>Tracheophyta</taxon>
        <taxon>Spermatophyta</taxon>
        <taxon>Magnoliopsida</taxon>
        <taxon>eudicotyledons</taxon>
        <taxon>Gunneridae</taxon>
        <taxon>Pentapetalae</taxon>
        <taxon>asterids</taxon>
        <taxon>lamiids</taxon>
        <taxon>Gentianales</taxon>
        <taxon>Rubiaceae</taxon>
        <taxon>Ixoroideae</taxon>
        <taxon>Gardenieae complex</taxon>
        <taxon>Bertiereae - Coffeeae clade</taxon>
        <taxon>Coffeeae</taxon>
        <taxon>Coffea</taxon>
    </lineage>
</organism>
<accession>A0ABM4X795</accession>
<gene>
    <name evidence="3" type="primary">LOC140038443</name>
</gene>
<evidence type="ECO:0000256" key="1">
    <source>
        <dbReference type="SAM" id="MobiDB-lite"/>
    </source>
</evidence>
<evidence type="ECO:0000313" key="3">
    <source>
        <dbReference type="RefSeq" id="XP_071939901.1"/>
    </source>
</evidence>
<proteinExistence type="predicted"/>
<sequence length="216" mass="23791">MATLIPAIIVMKSNLQHQVPTLFHGFIFQTRCRFDVDLTDETNVMTASVFGELAEQLLGVTAVEAMDFFNKNEELPLELLHATLKSKTFIAQVKPGNRRDDGTYQRYTIVYYFEDTSDCELAEERSLCSSHVPSQLSAADSPGKPCSFPKGQLCLDTKQNISETDGQSSTIDSSDKPCGSSKTRVCLANKFELGEEAENAASEPCAFTSSKKPRNA</sequence>
<evidence type="ECO:0008006" key="4">
    <source>
        <dbReference type="Google" id="ProtNLM"/>
    </source>
</evidence>
<keyword evidence="2" id="KW-1185">Reference proteome</keyword>
<protein>
    <recommendedName>
        <fullName evidence="4">Replication factor A C-terminal domain-containing protein</fullName>
    </recommendedName>
</protein>
<dbReference type="InterPro" id="IPR012340">
    <property type="entry name" value="NA-bd_OB-fold"/>
</dbReference>
<feature type="region of interest" description="Disordered" evidence="1">
    <location>
        <begin position="196"/>
        <end position="216"/>
    </location>
</feature>
<reference evidence="3" key="1">
    <citation type="submission" date="2025-08" db="UniProtKB">
        <authorList>
            <consortium name="RefSeq"/>
        </authorList>
    </citation>
    <scope>IDENTIFICATION</scope>
    <source>
        <tissue evidence="3">Leaves</tissue>
    </source>
</reference>
<dbReference type="Proteomes" id="UP001652660">
    <property type="component" value="Chromosome 3e"/>
</dbReference>
<dbReference type="Gene3D" id="2.40.50.140">
    <property type="entry name" value="Nucleic acid-binding proteins"/>
    <property type="match status" value="1"/>
</dbReference>
<dbReference type="RefSeq" id="XP_071939901.1">
    <property type="nucleotide sequence ID" value="XM_072083800.1"/>
</dbReference>
<dbReference type="SUPFAM" id="SSF50249">
    <property type="entry name" value="Nucleic acid-binding proteins"/>
    <property type="match status" value="1"/>
</dbReference>